<dbReference type="OrthoDB" id="197007at2"/>
<accession>A0A1Y2L3U6</accession>
<dbReference type="Proteomes" id="UP000193391">
    <property type="component" value="Unassembled WGS sequence"/>
</dbReference>
<evidence type="ECO:0000259" key="4">
    <source>
        <dbReference type="Pfam" id="PF10531"/>
    </source>
</evidence>
<evidence type="ECO:0000259" key="3">
    <source>
        <dbReference type="Pfam" id="PF02563"/>
    </source>
</evidence>
<dbReference type="GO" id="GO:0015159">
    <property type="term" value="F:polysaccharide transmembrane transporter activity"/>
    <property type="evidence" value="ECO:0007669"/>
    <property type="project" value="InterPro"/>
</dbReference>
<dbReference type="Gene3D" id="3.30.1950.10">
    <property type="entry name" value="wza like domain"/>
    <property type="match status" value="1"/>
</dbReference>
<protein>
    <submittedName>
        <fullName evidence="5">Polysaccharide biosynthesis protein</fullName>
    </submittedName>
</protein>
<dbReference type="PANTHER" id="PTHR33619:SF3">
    <property type="entry name" value="POLYSACCHARIDE EXPORT PROTEIN GFCE-RELATED"/>
    <property type="match status" value="1"/>
</dbReference>
<feature type="signal peptide" evidence="2">
    <location>
        <begin position="1"/>
        <end position="23"/>
    </location>
</feature>
<dbReference type="Gene3D" id="3.10.560.10">
    <property type="entry name" value="Outer membrane lipoprotein wza domain like"/>
    <property type="match status" value="1"/>
</dbReference>
<dbReference type="Pfam" id="PF02563">
    <property type="entry name" value="Poly_export"/>
    <property type="match status" value="1"/>
</dbReference>
<feature type="domain" description="Polysaccharide export protein N-terminal" evidence="3">
    <location>
        <begin position="24"/>
        <end position="98"/>
    </location>
</feature>
<dbReference type="Pfam" id="PF10531">
    <property type="entry name" value="SLBB"/>
    <property type="match status" value="1"/>
</dbReference>
<dbReference type="EMBL" id="JFKA01000001">
    <property type="protein sequence ID" value="OSQ40487.1"/>
    <property type="molecule type" value="Genomic_DNA"/>
</dbReference>
<keyword evidence="6" id="KW-1185">Reference proteome</keyword>
<dbReference type="STRING" id="1293891.TMES_01485"/>
<dbReference type="InterPro" id="IPR003715">
    <property type="entry name" value="Poly_export_N"/>
</dbReference>
<dbReference type="PANTHER" id="PTHR33619">
    <property type="entry name" value="POLYSACCHARIDE EXPORT PROTEIN GFCE-RELATED"/>
    <property type="match status" value="1"/>
</dbReference>
<dbReference type="InterPro" id="IPR049712">
    <property type="entry name" value="Poly_export"/>
</dbReference>
<evidence type="ECO:0000313" key="5">
    <source>
        <dbReference type="EMBL" id="OSQ40487.1"/>
    </source>
</evidence>
<name>A0A1Y2L3U6_9PROT</name>
<evidence type="ECO:0000256" key="2">
    <source>
        <dbReference type="SAM" id="SignalP"/>
    </source>
</evidence>
<reference evidence="5 6" key="1">
    <citation type="submission" date="2014-03" db="EMBL/GenBank/DDBJ databases">
        <title>The draft genome sequence of Thalassospira mesophila JCM 18969.</title>
        <authorList>
            <person name="Lai Q."/>
            <person name="Shao Z."/>
        </authorList>
    </citation>
    <scope>NUCLEOTIDE SEQUENCE [LARGE SCALE GENOMIC DNA]</scope>
    <source>
        <strain evidence="5 6">JCM 18969</strain>
    </source>
</reference>
<organism evidence="5 6">
    <name type="scientific">Thalassospira mesophila</name>
    <dbReference type="NCBI Taxonomy" id="1293891"/>
    <lineage>
        <taxon>Bacteria</taxon>
        <taxon>Pseudomonadati</taxon>
        <taxon>Pseudomonadota</taxon>
        <taxon>Alphaproteobacteria</taxon>
        <taxon>Rhodospirillales</taxon>
        <taxon>Thalassospiraceae</taxon>
        <taxon>Thalassospira</taxon>
    </lineage>
</organism>
<dbReference type="InterPro" id="IPR019554">
    <property type="entry name" value="Soluble_ligand-bd"/>
</dbReference>
<evidence type="ECO:0000256" key="1">
    <source>
        <dbReference type="ARBA" id="ARBA00022729"/>
    </source>
</evidence>
<proteinExistence type="predicted"/>
<dbReference type="AlphaFoldDB" id="A0A1Y2L3U6"/>
<feature type="domain" description="Soluble ligand binding" evidence="4">
    <location>
        <begin position="104"/>
        <end position="152"/>
    </location>
</feature>
<feature type="chain" id="PRO_5012621297" evidence="2">
    <location>
        <begin position="24"/>
        <end position="177"/>
    </location>
</feature>
<sequence>MRKLCGLIFALIMSFYAIGSAYAAQPVYTLGSGDKVRITVFGEPDLSGEFEVSGEGQLSLPLIGTVSADGKTLRTLGTDIEAKLKEGYLVDPKVNVEVLNYRPFYILGEVKEPGSYPFVNGMSVLNAVALGGGFTYRADKSDILIIRGGDESRQPEKATPETIVLPGDIVRVEERFF</sequence>
<gene>
    <name evidence="5" type="ORF">TMES_01485</name>
</gene>
<keyword evidence="1 2" id="KW-0732">Signal</keyword>
<evidence type="ECO:0000313" key="6">
    <source>
        <dbReference type="Proteomes" id="UP000193391"/>
    </source>
</evidence>
<comment type="caution">
    <text evidence="5">The sequence shown here is derived from an EMBL/GenBank/DDBJ whole genome shotgun (WGS) entry which is preliminary data.</text>
</comment>